<dbReference type="STRING" id="1122934.SAMN02745691_01985"/>
<dbReference type="RefSeq" id="WP_073994252.1">
    <property type="nucleotide sequence ID" value="NZ_FQYT01000022.1"/>
</dbReference>
<keyword evidence="2" id="KW-1185">Reference proteome</keyword>
<reference evidence="1 2" key="1">
    <citation type="submission" date="2016-11" db="EMBL/GenBank/DDBJ databases">
        <authorList>
            <person name="Jaros S."/>
            <person name="Januszkiewicz K."/>
            <person name="Wedrychowicz H."/>
        </authorList>
    </citation>
    <scope>NUCLEOTIDE SEQUENCE [LARGE SCALE GENOMIC DNA]</scope>
    <source>
        <strain evidence="1 2">DSM 15970</strain>
    </source>
</reference>
<sequence length="94" mass="10944">MRRTTEKDCTSFKETTEDELDKILGIFQRKLFESEKGYLKFNASSSNVLRAIFITNGVSMGFYPIVLRRICENYRVEKVCLRTGTILTIWPVLI</sequence>
<accession>A0A1M6JFK5</accession>
<dbReference type="EMBL" id="FQYT01000022">
    <property type="protein sequence ID" value="SHJ45463.1"/>
    <property type="molecule type" value="Genomic_DNA"/>
</dbReference>
<dbReference type="AlphaFoldDB" id="A0A1M6JFK5"/>
<evidence type="ECO:0000313" key="1">
    <source>
        <dbReference type="EMBL" id="SHJ45463.1"/>
    </source>
</evidence>
<organism evidence="1 2">
    <name type="scientific">Parasporobacterium paucivorans DSM 15970</name>
    <dbReference type="NCBI Taxonomy" id="1122934"/>
    <lineage>
        <taxon>Bacteria</taxon>
        <taxon>Bacillati</taxon>
        <taxon>Bacillota</taxon>
        <taxon>Clostridia</taxon>
        <taxon>Lachnospirales</taxon>
        <taxon>Lachnospiraceae</taxon>
        <taxon>Parasporobacterium</taxon>
    </lineage>
</organism>
<gene>
    <name evidence="1" type="ORF">SAMN02745691_01985</name>
</gene>
<name>A0A1M6JFK5_9FIRM</name>
<evidence type="ECO:0000313" key="2">
    <source>
        <dbReference type="Proteomes" id="UP000184342"/>
    </source>
</evidence>
<proteinExistence type="predicted"/>
<protein>
    <submittedName>
        <fullName evidence="1">Uncharacterized protein</fullName>
    </submittedName>
</protein>
<dbReference type="Proteomes" id="UP000184342">
    <property type="component" value="Unassembled WGS sequence"/>
</dbReference>